<evidence type="ECO:0000313" key="2">
    <source>
        <dbReference type="EMBL" id="OCT87760.1"/>
    </source>
</evidence>
<dbReference type="OMA" id="SMECSIN"/>
<evidence type="ECO:0000313" key="3">
    <source>
        <dbReference type="Proteomes" id="UP000694892"/>
    </source>
</evidence>
<name>A0A974DAE9_XENLA</name>
<keyword evidence="1" id="KW-0732">Signal</keyword>
<protein>
    <recommendedName>
        <fullName evidence="4">Interleukin-4</fullName>
    </recommendedName>
</protein>
<feature type="signal peptide" evidence="1">
    <location>
        <begin position="1"/>
        <end position="20"/>
    </location>
</feature>
<accession>A0A974DAE9</accession>
<proteinExistence type="predicted"/>
<dbReference type="AlphaFoldDB" id="A0A974DAE9"/>
<dbReference type="Proteomes" id="UP000694892">
    <property type="component" value="Chromosome 3S"/>
</dbReference>
<gene>
    <name evidence="2" type="ORF">XELAEV_18021458mg</name>
</gene>
<dbReference type="EMBL" id="CM004471">
    <property type="protein sequence ID" value="OCT87760.1"/>
    <property type="molecule type" value="Genomic_DNA"/>
</dbReference>
<evidence type="ECO:0008006" key="4">
    <source>
        <dbReference type="Google" id="ProtNLM"/>
    </source>
</evidence>
<organism evidence="2 3">
    <name type="scientific">Xenopus laevis</name>
    <name type="common">African clawed frog</name>
    <dbReference type="NCBI Taxonomy" id="8355"/>
    <lineage>
        <taxon>Eukaryota</taxon>
        <taxon>Metazoa</taxon>
        <taxon>Chordata</taxon>
        <taxon>Craniata</taxon>
        <taxon>Vertebrata</taxon>
        <taxon>Euteleostomi</taxon>
        <taxon>Amphibia</taxon>
        <taxon>Batrachia</taxon>
        <taxon>Anura</taxon>
        <taxon>Pipoidea</taxon>
        <taxon>Pipidae</taxon>
        <taxon>Xenopodinae</taxon>
        <taxon>Xenopus</taxon>
        <taxon>Xenopus</taxon>
    </lineage>
</organism>
<feature type="chain" id="PRO_5037678580" description="Interleukin-4" evidence="1">
    <location>
        <begin position="21"/>
        <end position="136"/>
    </location>
</feature>
<reference evidence="3" key="1">
    <citation type="journal article" date="2016" name="Nature">
        <title>Genome evolution in the allotetraploid frog Xenopus laevis.</title>
        <authorList>
            <person name="Session A.M."/>
            <person name="Uno Y."/>
            <person name="Kwon T."/>
            <person name="Chapman J.A."/>
            <person name="Toyoda A."/>
            <person name="Takahashi S."/>
            <person name="Fukui A."/>
            <person name="Hikosaka A."/>
            <person name="Suzuki A."/>
            <person name="Kondo M."/>
            <person name="van Heeringen S.J."/>
            <person name="Quigley I."/>
            <person name="Heinz S."/>
            <person name="Ogino H."/>
            <person name="Ochi H."/>
            <person name="Hellsten U."/>
            <person name="Lyons J.B."/>
            <person name="Simakov O."/>
            <person name="Putnam N."/>
            <person name="Stites J."/>
            <person name="Kuroki Y."/>
            <person name="Tanaka T."/>
            <person name="Michiue T."/>
            <person name="Watanabe M."/>
            <person name="Bogdanovic O."/>
            <person name="Lister R."/>
            <person name="Georgiou G."/>
            <person name="Paranjpe S.S."/>
            <person name="van Kruijsbergen I."/>
            <person name="Shu S."/>
            <person name="Carlson J."/>
            <person name="Kinoshita T."/>
            <person name="Ohta Y."/>
            <person name="Mawaribuchi S."/>
            <person name="Jenkins J."/>
            <person name="Grimwood J."/>
            <person name="Schmutz J."/>
            <person name="Mitros T."/>
            <person name="Mozaffari S.V."/>
            <person name="Suzuki Y."/>
            <person name="Haramoto Y."/>
            <person name="Yamamoto T.S."/>
            <person name="Takagi C."/>
            <person name="Heald R."/>
            <person name="Miller K."/>
            <person name="Haudenschild C."/>
            <person name="Kitzman J."/>
            <person name="Nakayama T."/>
            <person name="Izutsu Y."/>
            <person name="Robert J."/>
            <person name="Fortriede J."/>
            <person name="Burns K."/>
            <person name="Lotay V."/>
            <person name="Karimi K."/>
            <person name="Yasuoka Y."/>
            <person name="Dichmann D.S."/>
            <person name="Flajnik M.F."/>
            <person name="Houston D.W."/>
            <person name="Shendure J."/>
            <person name="DuPasquier L."/>
            <person name="Vize P.D."/>
            <person name="Zorn A.M."/>
            <person name="Ito M."/>
            <person name="Marcotte E.M."/>
            <person name="Wallingford J.B."/>
            <person name="Ito Y."/>
            <person name="Asashima M."/>
            <person name="Ueno N."/>
            <person name="Matsuda Y."/>
            <person name="Veenstra G.J."/>
            <person name="Fujiyama A."/>
            <person name="Harland R.M."/>
            <person name="Taira M."/>
            <person name="Rokhsar D.S."/>
        </authorList>
    </citation>
    <scope>NUCLEOTIDE SEQUENCE [LARGE SCALE GENOMIC DNA]</scope>
    <source>
        <strain evidence="3">J</strain>
    </source>
</reference>
<sequence length="136" mass="15698">MNKLVRILFALLGLFCLLGANPVTSRTPEEIAFEEIITELIHLNLTNKDTCLVPIPCDNIKNISVEEMSCRTFQSLKQVCESEREKLHAINASLSTLFKKSMECSINRHEQKDLKSVRDDLLRFFRLQLQQLLVKH</sequence>
<evidence type="ECO:0000256" key="1">
    <source>
        <dbReference type="SAM" id="SignalP"/>
    </source>
</evidence>